<feature type="chain" id="PRO_5019365074" description="Lipoprotein" evidence="2">
    <location>
        <begin position="31"/>
        <end position="153"/>
    </location>
</feature>
<proteinExistence type="predicted"/>
<feature type="signal peptide" evidence="2">
    <location>
        <begin position="1"/>
        <end position="30"/>
    </location>
</feature>
<feature type="compositionally biased region" description="Polar residues" evidence="1">
    <location>
        <begin position="43"/>
        <end position="58"/>
    </location>
</feature>
<accession>A0A410RIM1</accession>
<evidence type="ECO:0008006" key="5">
    <source>
        <dbReference type="Google" id="ProtNLM"/>
    </source>
</evidence>
<keyword evidence="2" id="KW-0732">Signal</keyword>
<organism evidence="3 4">
    <name type="scientific">Corallococcus coralloides</name>
    <name type="common">Myxococcus coralloides</name>
    <dbReference type="NCBI Taxonomy" id="184914"/>
    <lineage>
        <taxon>Bacteria</taxon>
        <taxon>Pseudomonadati</taxon>
        <taxon>Myxococcota</taxon>
        <taxon>Myxococcia</taxon>
        <taxon>Myxococcales</taxon>
        <taxon>Cystobacterineae</taxon>
        <taxon>Myxococcaceae</taxon>
        <taxon>Corallococcus</taxon>
    </lineage>
</organism>
<sequence length="153" mass="16515">MMHGFTRRWRAMAWTAPALGLLLCAAPALAREPQVGTAADGPANQSQYTEPASTSRSNVVDTVPTLSPDLVSPGQSVRQITLDPDKMRQVSGPVVKRSGMILYVHDVTGPVVPLDMSNLTIHKQPEKGQQVLALYQVDQTDNVALSLQGEKLD</sequence>
<dbReference type="EMBL" id="CP034669">
    <property type="protein sequence ID" value="QAT81668.1"/>
    <property type="molecule type" value="Genomic_DNA"/>
</dbReference>
<evidence type="ECO:0000313" key="3">
    <source>
        <dbReference type="EMBL" id="QAT81668.1"/>
    </source>
</evidence>
<evidence type="ECO:0000256" key="1">
    <source>
        <dbReference type="SAM" id="MobiDB-lite"/>
    </source>
</evidence>
<protein>
    <recommendedName>
        <fullName evidence="5">Lipoprotein</fullName>
    </recommendedName>
</protein>
<dbReference type="Proteomes" id="UP000288758">
    <property type="component" value="Chromosome"/>
</dbReference>
<evidence type="ECO:0000256" key="2">
    <source>
        <dbReference type="SAM" id="SignalP"/>
    </source>
</evidence>
<name>A0A410RIM1_CORCK</name>
<dbReference type="AlphaFoldDB" id="A0A410RIM1"/>
<gene>
    <name evidence="3" type="ORF">EJ065_0053</name>
</gene>
<evidence type="ECO:0000313" key="4">
    <source>
        <dbReference type="Proteomes" id="UP000288758"/>
    </source>
</evidence>
<feature type="region of interest" description="Disordered" evidence="1">
    <location>
        <begin position="35"/>
        <end position="58"/>
    </location>
</feature>
<reference evidence="3 4" key="1">
    <citation type="submission" date="2018-12" db="EMBL/GenBank/DDBJ databases">
        <title>Complete Genome Sequence of the Corallopyronin A producing Myxobacterium Corallococcus coralloides B035.</title>
        <authorList>
            <person name="Bouhired S.M."/>
            <person name="Rupp O."/>
            <person name="Blom J."/>
            <person name="Schaeberle T.F."/>
            <person name="Kehraus S."/>
            <person name="Schiefer A."/>
            <person name="Pfarr K."/>
            <person name="Goesmann A."/>
            <person name="Hoerauf A."/>
            <person name="Koenig G.M."/>
        </authorList>
    </citation>
    <scope>NUCLEOTIDE SEQUENCE [LARGE SCALE GENOMIC DNA]</scope>
    <source>
        <strain evidence="3 4">B035</strain>
    </source>
</reference>